<dbReference type="WBParaSite" id="maker-uti_cns_0045491-snap-gene-0.5-mRNA-1">
    <property type="protein sequence ID" value="maker-uti_cns_0045491-snap-gene-0.5-mRNA-1"/>
    <property type="gene ID" value="maker-uti_cns_0045491-snap-gene-0.5"/>
</dbReference>
<dbReference type="Gene3D" id="1.20.1440.160">
    <property type="entry name" value="Tumor necrosis factor alpha-induced protein 8-like"/>
    <property type="match status" value="1"/>
</dbReference>
<dbReference type="GO" id="GO:0005737">
    <property type="term" value="C:cytoplasm"/>
    <property type="evidence" value="ECO:0007669"/>
    <property type="project" value="TreeGrafter"/>
</dbReference>
<dbReference type="GO" id="GO:0042981">
    <property type="term" value="P:regulation of apoptotic process"/>
    <property type="evidence" value="ECO:0007669"/>
    <property type="project" value="InterPro"/>
</dbReference>
<organism evidence="1 2">
    <name type="scientific">Macrostomum lignano</name>
    <dbReference type="NCBI Taxonomy" id="282301"/>
    <lineage>
        <taxon>Eukaryota</taxon>
        <taxon>Metazoa</taxon>
        <taxon>Spiralia</taxon>
        <taxon>Lophotrochozoa</taxon>
        <taxon>Platyhelminthes</taxon>
        <taxon>Rhabditophora</taxon>
        <taxon>Macrostomorpha</taxon>
        <taxon>Macrostomida</taxon>
        <taxon>Macrostomidae</taxon>
        <taxon>Macrostomum</taxon>
    </lineage>
</organism>
<dbReference type="AlphaFoldDB" id="A0A1I8IGA3"/>
<sequence>MSDFNISAIGVKAQRKLASGLSNRKTARLILDERANNLLDKAFKVLLLVASSRREAEKVTKSVIKLVVKIGLLARQEQFSRDEESVDCGRQLRLRFRNLIMSVSSFHRIEYTYDRCFLLDQLEACHRLLRSMLGSHLTEKSQALLELVFEFFCRPEVLDAMFQASANCSLHTAFTQLCRELDDFVDSGVI</sequence>
<protein>
    <submittedName>
        <fullName evidence="2 3">Tumor necrosis factor alpha-induced protein 8-like protein</fullName>
    </submittedName>
</protein>
<dbReference type="PANTHER" id="PTHR12757">
    <property type="entry name" value="TUMOR NECROSIS FACTOR INDUCED PROTEIN"/>
    <property type="match status" value="1"/>
</dbReference>
<dbReference type="WBParaSite" id="maker-uti_cns_0012438-snap-gene-0.3-mRNA-1">
    <property type="protein sequence ID" value="maker-uti_cns_0012438-snap-gene-0.3-mRNA-1"/>
    <property type="gene ID" value="maker-uti_cns_0012438-snap-gene-0.3"/>
</dbReference>
<dbReference type="InterPro" id="IPR038355">
    <property type="entry name" value="TNFAIP8_sf"/>
</dbReference>
<evidence type="ECO:0000313" key="2">
    <source>
        <dbReference type="WBParaSite" id="maker-uti_cns_0012438-snap-gene-0.3-mRNA-1"/>
    </source>
</evidence>
<accession>A0A1I8IGA3</accession>
<keyword evidence="1" id="KW-1185">Reference proteome</keyword>
<evidence type="ECO:0000313" key="3">
    <source>
        <dbReference type="WBParaSite" id="maker-uti_cns_0045491-snap-gene-0.5-mRNA-1"/>
    </source>
</evidence>
<evidence type="ECO:0000313" key="1">
    <source>
        <dbReference type="Proteomes" id="UP000095280"/>
    </source>
</evidence>
<name>A0A1I8IGA3_9PLAT</name>
<reference evidence="2 3" key="1">
    <citation type="submission" date="2016-11" db="UniProtKB">
        <authorList>
            <consortium name="WormBaseParasite"/>
        </authorList>
    </citation>
    <scope>IDENTIFICATION</scope>
</reference>
<dbReference type="Pfam" id="PF05527">
    <property type="entry name" value="TNFAIP8"/>
    <property type="match status" value="1"/>
</dbReference>
<dbReference type="PANTHER" id="PTHR12757:SF1">
    <property type="entry name" value="PROTEIN SALIVARY GLANDS MARRED"/>
    <property type="match status" value="1"/>
</dbReference>
<dbReference type="InterPro" id="IPR008477">
    <property type="entry name" value="TNFAIP8-like"/>
</dbReference>
<proteinExistence type="predicted"/>
<dbReference type="Proteomes" id="UP000095280">
    <property type="component" value="Unplaced"/>
</dbReference>